<proteinExistence type="predicted"/>
<dbReference type="PANTHER" id="PTHR42754">
    <property type="entry name" value="ENDOGLUCANASE"/>
    <property type="match status" value="1"/>
</dbReference>
<protein>
    <recommendedName>
        <fullName evidence="2">Bulb-type lectin domain-containing protein</fullName>
    </recommendedName>
</protein>
<accession>A0A382ALB9</accession>
<dbReference type="AlphaFoldDB" id="A0A382ALB9"/>
<organism evidence="1">
    <name type="scientific">marine metagenome</name>
    <dbReference type="NCBI Taxonomy" id="408172"/>
    <lineage>
        <taxon>unclassified sequences</taxon>
        <taxon>metagenomes</taxon>
        <taxon>ecological metagenomes</taxon>
    </lineage>
</organism>
<name>A0A382ALB9_9ZZZZ</name>
<sequence>YVIKADSAGQTEWLTELDYSRPHHGQDIIQTLEGDYLLVGWWYVNAAETNQKSAFMARIGEGGSIQWTQRYGGDCDEDQFNAVVQTDDGGFITVGEFEHEGDGFNCSFYGYTDLWFVKTDSEGNMVQEAKYGGPYWERATDIVPLPDGNYAVSGRKRHTKQHPINAWLLKMSSTGSILWEWDEPDYSTGISRGDELRALSLTDDGQTIISMGFKYAMPIDNIEPKVWAFNANSSSLLWSNNYGGEASDNEGAGIVNAFDGGFLFFGYNDGGLANMSHHLRLTKTDSEGNTVQQ</sequence>
<feature type="non-terminal residue" evidence="1">
    <location>
        <position position="1"/>
    </location>
</feature>
<dbReference type="SUPFAM" id="SSF50998">
    <property type="entry name" value="Quinoprotein alcohol dehydrogenase-like"/>
    <property type="match status" value="1"/>
</dbReference>
<dbReference type="EMBL" id="UINC01025901">
    <property type="protein sequence ID" value="SVB02365.1"/>
    <property type="molecule type" value="Genomic_DNA"/>
</dbReference>
<gene>
    <name evidence="1" type="ORF">METZ01_LOCUS155219</name>
</gene>
<evidence type="ECO:0008006" key="2">
    <source>
        <dbReference type="Google" id="ProtNLM"/>
    </source>
</evidence>
<reference evidence="1" key="1">
    <citation type="submission" date="2018-05" db="EMBL/GenBank/DDBJ databases">
        <authorList>
            <person name="Lanie J.A."/>
            <person name="Ng W.-L."/>
            <person name="Kazmierczak K.M."/>
            <person name="Andrzejewski T.M."/>
            <person name="Davidsen T.M."/>
            <person name="Wayne K.J."/>
            <person name="Tettelin H."/>
            <person name="Glass J.I."/>
            <person name="Rusch D."/>
            <person name="Podicherti R."/>
            <person name="Tsui H.-C.T."/>
            <person name="Winkler M.E."/>
        </authorList>
    </citation>
    <scope>NUCLEOTIDE SEQUENCE</scope>
</reference>
<evidence type="ECO:0000313" key="1">
    <source>
        <dbReference type="EMBL" id="SVB02365.1"/>
    </source>
</evidence>
<dbReference type="InterPro" id="IPR011047">
    <property type="entry name" value="Quinoprotein_ADH-like_sf"/>
</dbReference>
<dbReference type="PANTHER" id="PTHR42754:SF1">
    <property type="entry name" value="LIPOPROTEIN"/>
    <property type="match status" value="1"/>
</dbReference>